<feature type="non-terminal residue" evidence="2">
    <location>
        <position position="1"/>
    </location>
</feature>
<keyword evidence="3" id="KW-1185">Reference proteome</keyword>
<gene>
    <name evidence="2" type="ORF">CGOC_LOCUS4076</name>
</gene>
<organism evidence="2 3">
    <name type="scientific">Cylicostephanus goldi</name>
    <name type="common">Nematode worm</name>
    <dbReference type="NCBI Taxonomy" id="71465"/>
    <lineage>
        <taxon>Eukaryota</taxon>
        <taxon>Metazoa</taxon>
        <taxon>Ecdysozoa</taxon>
        <taxon>Nematoda</taxon>
        <taxon>Chromadorea</taxon>
        <taxon>Rhabditida</taxon>
        <taxon>Rhabditina</taxon>
        <taxon>Rhabditomorpha</taxon>
        <taxon>Strongyloidea</taxon>
        <taxon>Strongylidae</taxon>
        <taxon>Cylicostephanus</taxon>
    </lineage>
</organism>
<dbReference type="AlphaFoldDB" id="A0A3P6RNT3"/>
<evidence type="ECO:0000256" key="1">
    <source>
        <dbReference type="SAM" id="MobiDB-lite"/>
    </source>
</evidence>
<dbReference type="Proteomes" id="UP000271889">
    <property type="component" value="Unassembled WGS sequence"/>
</dbReference>
<feature type="compositionally biased region" description="Basic residues" evidence="1">
    <location>
        <begin position="81"/>
        <end position="96"/>
    </location>
</feature>
<feature type="compositionally biased region" description="Basic residues" evidence="1">
    <location>
        <begin position="103"/>
        <end position="121"/>
    </location>
</feature>
<feature type="region of interest" description="Disordered" evidence="1">
    <location>
        <begin position="1"/>
        <end position="121"/>
    </location>
</feature>
<name>A0A3P6RNT3_CYLGO</name>
<sequence>PKGEAAEASGSEGPLGGKKQPEPVSPGVAADEDFFSLPQDSGTPEASPGQAVTPSGPKMAKAKPVRIRKSGKAVKTPPPKKTAKKPPRSKKSKPKTRAAMSKTPKKPAKPRKSPSTKRRKK</sequence>
<protein>
    <submittedName>
        <fullName evidence="2">Uncharacterized protein</fullName>
    </submittedName>
</protein>
<feature type="compositionally biased region" description="Basic residues" evidence="1">
    <location>
        <begin position="60"/>
        <end position="72"/>
    </location>
</feature>
<evidence type="ECO:0000313" key="2">
    <source>
        <dbReference type="EMBL" id="VDK57683.1"/>
    </source>
</evidence>
<reference evidence="2 3" key="1">
    <citation type="submission" date="2018-11" db="EMBL/GenBank/DDBJ databases">
        <authorList>
            <consortium name="Pathogen Informatics"/>
        </authorList>
    </citation>
    <scope>NUCLEOTIDE SEQUENCE [LARGE SCALE GENOMIC DNA]</scope>
</reference>
<proteinExistence type="predicted"/>
<evidence type="ECO:0000313" key="3">
    <source>
        <dbReference type="Proteomes" id="UP000271889"/>
    </source>
</evidence>
<dbReference type="EMBL" id="UYRV01010799">
    <property type="protein sequence ID" value="VDK57683.1"/>
    <property type="molecule type" value="Genomic_DNA"/>
</dbReference>
<accession>A0A3P6RNT3</accession>